<keyword evidence="5" id="KW-1003">Cell membrane</keyword>
<protein>
    <recommendedName>
        <fullName evidence="3">Flagellar FliJ protein</fullName>
    </recommendedName>
</protein>
<accession>A0AAV5N5T5</accession>
<dbReference type="RefSeq" id="WP_027273714.1">
    <property type="nucleotide sequence ID" value="NZ_BRLH01000003.1"/>
</dbReference>
<sequence>MNQTVMTLMHLKRLRGKAVTEMTVELAKQKQVGIRYDNNIKALGYLLQKNDVGGAGSSNAEALKNLSGYKGSLQRVIEWQKQEKALAKVKEERIQSDLTDAACREKGIAVALEERQEALAHDADIKQQKTIDEIAGQCWQRRMRGLF</sequence>
<evidence type="ECO:0000256" key="10">
    <source>
        <dbReference type="ARBA" id="ARBA00023225"/>
    </source>
</evidence>
<evidence type="ECO:0000256" key="9">
    <source>
        <dbReference type="ARBA" id="ARBA00023136"/>
    </source>
</evidence>
<comment type="similarity">
    <text evidence="2">Belongs to the FliJ family.</text>
</comment>
<keyword evidence="11" id="KW-0969">Cilium</keyword>
<keyword evidence="6" id="KW-0145">Chemotaxis</keyword>
<keyword evidence="11" id="KW-0282">Flagellum</keyword>
<dbReference type="GO" id="GO:0009288">
    <property type="term" value="C:bacterial-type flagellum"/>
    <property type="evidence" value="ECO:0007669"/>
    <property type="project" value="InterPro"/>
</dbReference>
<evidence type="ECO:0000256" key="5">
    <source>
        <dbReference type="ARBA" id="ARBA00022475"/>
    </source>
</evidence>
<evidence type="ECO:0000256" key="8">
    <source>
        <dbReference type="ARBA" id="ARBA00022927"/>
    </source>
</evidence>
<dbReference type="GO" id="GO:0071973">
    <property type="term" value="P:bacterial-type flagellum-dependent cell motility"/>
    <property type="evidence" value="ECO:0007669"/>
    <property type="project" value="InterPro"/>
</dbReference>
<dbReference type="GO" id="GO:0044781">
    <property type="term" value="P:bacterial-type flagellum organization"/>
    <property type="evidence" value="ECO:0007669"/>
    <property type="project" value="UniProtKB-KW"/>
</dbReference>
<dbReference type="GO" id="GO:0005886">
    <property type="term" value="C:plasma membrane"/>
    <property type="evidence" value="ECO:0007669"/>
    <property type="project" value="UniProtKB-SubCell"/>
</dbReference>
<keyword evidence="4" id="KW-0813">Transport</keyword>
<dbReference type="Pfam" id="PF02050">
    <property type="entry name" value="FliJ"/>
    <property type="match status" value="1"/>
</dbReference>
<evidence type="ECO:0000313" key="12">
    <source>
        <dbReference type="Proteomes" id="UP001058124"/>
    </source>
</evidence>
<dbReference type="EMBL" id="BRLH01000003">
    <property type="protein sequence ID" value="GKX55757.1"/>
    <property type="molecule type" value="Genomic_DNA"/>
</dbReference>
<evidence type="ECO:0000256" key="1">
    <source>
        <dbReference type="ARBA" id="ARBA00004413"/>
    </source>
</evidence>
<keyword evidence="8" id="KW-0653">Protein transport</keyword>
<dbReference type="Gene3D" id="1.10.287.1700">
    <property type="match status" value="1"/>
</dbReference>
<organism evidence="11 12">
    <name type="scientific">Leminorella grimontii</name>
    <dbReference type="NCBI Taxonomy" id="82981"/>
    <lineage>
        <taxon>Bacteria</taxon>
        <taxon>Pseudomonadati</taxon>
        <taxon>Pseudomonadota</taxon>
        <taxon>Gammaproteobacteria</taxon>
        <taxon>Enterobacterales</taxon>
        <taxon>Budviciaceae</taxon>
        <taxon>Leminorella</taxon>
    </lineage>
</organism>
<keyword evidence="12" id="KW-1185">Reference proteome</keyword>
<dbReference type="InterPro" id="IPR053716">
    <property type="entry name" value="Flag_assembly_chemotaxis_eff"/>
</dbReference>
<evidence type="ECO:0000256" key="7">
    <source>
        <dbReference type="ARBA" id="ARBA00022795"/>
    </source>
</evidence>
<reference evidence="11" key="1">
    <citation type="submission" date="2022-06" db="EMBL/GenBank/DDBJ databases">
        <title>Draft genome sequences of Leminorella grimontii str. JCM5902.</title>
        <authorList>
            <person name="Wakabayashi Y."/>
            <person name="Kojima K."/>
        </authorList>
    </citation>
    <scope>NUCLEOTIDE SEQUENCE</scope>
    <source>
        <strain evidence="11">JCM 5902</strain>
    </source>
</reference>
<dbReference type="Proteomes" id="UP001058124">
    <property type="component" value="Unassembled WGS sequence"/>
</dbReference>
<comment type="subcellular location">
    <subcellularLocation>
        <location evidence="1">Cell membrane</location>
        <topology evidence="1">Peripheral membrane protein</topology>
        <orientation evidence="1">Cytoplasmic side</orientation>
    </subcellularLocation>
</comment>
<keyword evidence="7" id="KW-1005">Bacterial flagellum biogenesis</keyword>
<keyword evidence="11" id="KW-0966">Cell projection</keyword>
<evidence type="ECO:0000256" key="4">
    <source>
        <dbReference type="ARBA" id="ARBA00022448"/>
    </source>
</evidence>
<name>A0AAV5N5T5_9GAMM</name>
<keyword evidence="9" id="KW-0472">Membrane</keyword>
<evidence type="ECO:0000256" key="2">
    <source>
        <dbReference type="ARBA" id="ARBA00010004"/>
    </source>
</evidence>
<comment type="caution">
    <text evidence="11">The sequence shown here is derived from an EMBL/GenBank/DDBJ whole genome shotgun (WGS) entry which is preliminary data.</text>
</comment>
<keyword evidence="10" id="KW-1006">Bacterial flagellum protein export</keyword>
<evidence type="ECO:0000256" key="3">
    <source>
        <dbReference type="ARBA" id="ARBA00020392"/>
    </source>
</evidence>
<dbReference type="AlphaFoldDB" id="A0AAV5N5T5"/>
<evidence type="ECO:0000313" key="11">
    <source>
        <dbReference type="EMBL" id="GKX55757.1"/>
    </source>
</evidence>
<gene>
    <name evidence="11" type="primary">lfiJ</name>
    <name evidence="11" type="ORF">SOASR030_18690</name>
</gene>
<dbReference type="InterPro" id="IPR012823">
    <property type="entry name" value="Flagell_FliJ"/>
</dbReference>
<evidence type="ECO:0000256" key="6">
    <source>
        <dbReference type="ARBA" id="ARBA00022500"/>
    </source>
</evidence>
<dbReference type="GO" id="GO:0015031">
    <property type="term" value="P:protein transport"/>
    <property type="evidence" value="ECO:0007669"/>
    <property type="project" value="UniProtKB-KW"/>
</dbReference>
<dbReference type="GO" id="GO:0006935">
    <property type="term" value="P:chemotaxis"/>
    <property type="evidence" value="ECO:0007669"/>
    <property type="project" value="UniProtKB-KW"/>
</dbReference>
<proteinExistence type="inferred from homology"/>